<feature type="region of interest" description="Disordered" evidence="2">
    <location>
        <begin position="1524"/>
        <end position="1563"/>
    </location>
</feature>
<dbReference type="EMBL" id="JBHTCG010000023">
    <property type="protein sequence ID" value="MFC7386007.1"/>
    <property type="molecule type" value="Genomic_DNA"/>
</dbReference>
<feature type="compositionally biased region" description="Low complexity" evidence="2">
    <location>
        <begin position="679"/>
        <end position="688"/>
    </location>
</feature>
<accession>A0ABW2PAF4</accession>
<evidence type="ECO:0000256" key="1">
    <source>
        <dbReference type="SAM" id="Coils"/>
    </source>
</evidence>
<feature type="region of interest" description="Disordered" evidence="2">
    <location>
        <begin position="502"/>
        <end position="549"/>
    </location>
</feature>
<evidence type="ECO:0000313" key="4">
    <source>
        <dbReference type="Proteomes" id="UP001596496"/>
    </source>
</evidence>
<dbReference type="SUPFAM" id="SSF52540">
    <property type="entry name" value="P-loop containing nucleoside triphosphate hydrolases"/>
    <property type="match status" value="1"/>
</dbReference>
<dbReference type="InterPro" id="IPR027417">
    <property type="entry name" value="P-loop_NTPase"/>
</dbReference>
<dbReference type="Proteomes" id="UP001596496">
    <property type="component" value="Unassembled WGS sequence"/>
</dbReference>
<feature type="coiled-coil region" evidence="1">
    <location>
        <begin position="966"/>
        <end position="993"/>
    </location>
</feature>
<gene>
    <name evidence="3" type="ORF">ACFQSB_27625</name>
</gene>
<feature type="region of interest" description="Disordered" evidence="2">
    <location>
        <begin position="638"/>
        <end position="719"/>
    </location>
</feature>
<feature type="compositionally biased region" description="Gly residues" evidence="2">
    <location>
        <begin position="652"/>
        <end position="664"/>
    </location>
</feature>
<proteinExistence type="predicted"/>
<evidence type="ECO:0000313" key="3">
    <source>
        <dbReference type="EMBL" id="MFC7386007.1"/>
    </source>
</evidence>
<dbReference type="Gene3D" id="1.10.287.1490">
    <property type="match status" value="1"/>
</dbReference>
<reference evidence="4" key="1">
    <citation type="journal article" date="2019" name="Int. J. Syst. Evol. Microbiol.">
        <title>The Global Catalogue of Microorganisms (GCM) 10K type strain sequencing project: providing services to taxonomists for standard genome sequencing and annotation.</title>
        <authorList>
            <consortium name="The Broad Institute Genomics Platform"/>
            <consortium name="The Broad Institute Genome Sequencing Center for Infectious Disease"/>
            <person name="Wu L."/>
            <person name="Ma J."/>
        </authorList>
    </citation>
    <scope>NUCLEOTIDE SEQUENCE [LARGE SCALE GENOMIC DNA]</scope>
    <source>
        <strain evidence="4">CECT 7649</strain>
    </source>
</reference>
<keyword evidence="1" id="KW-0175">Coiled coil</keyword>
<dbReference type="RefSeq" id="WP_380829824.1">
    <property type="nucleotide sequence ID" value="NZ_JBHTCG010000023.1"/>
</dbReference>
<keyword evidence="4" id="KW-1185">Reference proteome</keyword>
<feature type="coiled-coil region" evidence="1">
    <location>
        <begin position="442"/>
        <end position="483"/>
    </location>
</feature>
<comment type="caution">
    <text evidence="3">The sequence shown here is derived from an EMBL/GenBank/DDBJ whole genome shotgun (WGS) entry which is preliminary data.</text>
</comment>
<feature type="compositionally biased region" description="Acidic residues" evidence="2">
    <location>
        <begin position="1536"/>
        <end position="1545"/>
    </location>
</feature>
<protein>
    <submittedName>
        <fullName evidence="3">SbcC/MukB-like Walker B domain-containing protein</fullName>
    </submittedName>
</protein>
<dbReference type="Pfam" id="PF13558">
    <property type="entry name" value="SbcC_Walker_B"/>
    <property type="match status" value="1"/>
</dbReference>
<sequence length="1563" mass="165549">MTPALGRFKPSRAGVINIWDYIDEEFVFADGRLVLRGHNGSGKTKALEVLFPFILDGVSDARRLDPFSGENRTMKSNLLYRGQEAEYGYVWMEFTRDDGAGDGGAQAVTLVIGLRAHRHRDGVASSFFVTGRRVGVDFGLLSADSRPLTEKQLRASLEPGARYRTATEYRAAVDARLFGLGRERYAQLLDLLLALRRPLLAKDLDPVKVSDTLSAGLSPIDPALVEQAARDFENLAAVQRLFDDLTLADGAVKEFLDHYTAYLRAHIRHQLDRVGERVEGAAGVAARVAQAEPELRRARAARQEAAAGREAAQAELDRYDGRLSALKQHDAYQARGELDGLRRQVAGESAGIDAERRRLDQAREHVARLGAEAAKVAGRLAGARAEADRHLNELAEAAGRAGVAGGAEIAEAAPEEGLAMARARAAARRGDVETVRGHLAALEAAEARRGRAERSVQDADQAVTVEQRALASAQEALEEARTTASAALSHWAAQWITANPAPAEPAAAPATAPDAPATAPDASATLDGAAPAASASAGSVTPAGAAPAASAAPDLGGFAAFGASALPGGWAVATPADLAVLEQTLAAAGEPGAPRLPEAFGELTEERRAEVIEARARVRAEHARVSALLGDLRAERDAVAAERDDAPPGEAGHSGGRGGEGGEGQARPAGRGRSGDRQATAGEGWATAGERRAIAADEPWAAGDEPRAAVDGSASAGEGRAGAPLWRLVRFADGVDERAAAGVEGALEGAGLLTAWIHPDPALTMAELAAGASGRYLVALPEERRPGGRTLAAVLIAEDQDMVPPEVVETVLRSIALGDDLAGAFPVVSTDARYGLGPHLGGRPKAAAEYIGATARAARRASRLAGYDGLIAERAAALAGLEEESERLAALVAGFGRARKELPGTAPVVAAARGLADRATRLAVARARLEQAGGELVGMVAEVGAAGRRLRKAAAELSMPRDPREVDAVAQALDDLTRAAEGLRAERDKAATAQGDLAERERTAERLGGEHAEAAAALAAREAAHAVLAERLETLERTFDADLRDVLGRIAETEGLIERARAARDERDRAATREREAEVLAGAELEHARESLTGAFEALAGQVAELVPYTQADLRPLAGVADTTPWPRENDPRGPEQAAKSVADLMLEDPAPGPLGCVRATLPPDALTIIDAFEAATGGGRAVTEATLKNTLDRVSNGLRDFQAALERCQEDYRLDWEPGAVLTVHVIDADGRVPVAAFARGVAERAAEQGVLLEDRERTVLEDELLAGLARQIHARVAAARELVRGMNADTRSKPMSSGTTIGIRWVQSDRIDDAQRAVAGLLVRDADALGRQGLATLRGHLRRMIRDHRGRHSRATYKEALAAALDYRSWYTFELLMARRGEPEVRLTRARHSQMSGGEKSASIHLPLFAAANALYSSGRASCPRVIALDEAFAGIDDNYKPELLGLTVRFGLDLLMTGHDLWCTYPTVPMIAHYDLMHDSELRTVSTILALWDGAQVFDADAGYAGNDELVEELLGFTPRRHVPPGSAQEALYADEDDEEEWGSAVPAEVNGPNPEKRTP</sequence>
<feature type="coiled-coil region" evidence="1">
    <location>
        <begin position="295"/>
        <end position="400"/>
    </location>
</feature>
<name>A0ABW2PAF4_9ACTN</name>
<organism evidence="3 4">
    <name type="scientific">Sphaerisporangium rhizosphaerae</name>
    <dbReference type="NCBI Taxonomy" id="2269375"/>
    <lineage>
        <taxon>Bacteria</taxon>
        <taxon>Bacillati</taxon>
        <taxon>Actinomycetota</taxon>
        <taxon>Actinomycetes</taxon>
        <taxon>Streptosporangiales</taxon>
        <taxon>Streptosporangiaceae</taxon>
        <taxon>Sphaerisporangium</taxon>
    </lineage>
</organism>
<evidence type="ECO:0000256" key="2">
    <source>
        <dbReference type="SAM" id="MobiDB-lite"/>
    </source>
</evidence>